<sequence length="128" mass="14182">MSMWLRGQSVLTSTEPVCSTPTSPSPWAGAESCQDIRDKMDLDQAGMIQGHQQGVCWEGDSRDYWDMEEKQGTLTTQSGAPWHIVPYGLTIGTRKVWDERGAAQEQPANDLKKQGIQAHLEVISVPQP</sequence>
<evidence type="ECO:0008006" key="4">
    <source>
        <dbReference type="Google" id="ProtNLM"/>
    </source>
</evidence>
<feature type="compositionally biased region" description="Polar residues" evidence="1">
    <location>
        <begin position="9"/>
        <end position="22"/>
    </location>
</feature>
<keyword evidence="3" id="KW-1185">Reference proteome</keyword>
<gene>
    <name evidence="2" type="ORF">GOODEAATRI_016087</name>
</gene>
<comment type="caution">
    <text evidence="2">The sequence shown here is derived from an EMBL/GenBank/DDBJ whole genome shotgun (WGS) entry which is preliminary data.</text>
</comment>
<dbReference type="Proteomes" id="UP001476798">
    <property type="component" value="Unassembled WGS sequence"/>
</dbReference>
<evidence type="ECO:0000313" key="3">
    <source>
        <dbReference type="Proteomes" id="UP001476798"/>
    </source>
</evidence>
<evidence type="ECO:0000313" key="2">
    <source>
        <dbReference type="EMBL" id="MEQ2165366.1"/>
    </source>
</evidence>
<dbReference type="EMBL" id="JAHRIO010021212">
    <property type="protein sequence ID" value="MEQ2165366.1"/>
    <property type="molecule type" value="Genomic_DNA"/>
</dbReference>
<feature type="region of interest" description="Disordered" evidence="1">
    <location>
        <begin position="1"/>
        <end position="31"/>
    </location>
</feature>
<organism evidence="2 3">
    <name type="scientific">Goodea atripinnis</name>
    <dbReference type="NCBI Taxonomy" id="208336"/>
    <lineage>
        <taxon>Eukaryota</taxon>
        <taxon>Metazoa</taxon>
        <taxon>Chordata</taxon>
        <taxon>Craniata</taxon>
        <taxon>Vertebrata</taxon>
        <taxon>Euteleostomi</taxon>
        <taxon>Actinopterygii</taxon>
        <taxon>Neopterygii</taxon>
        <taxon>Teleostei</taxon>
        <taxon>Neoteleostei</taxon>
        <taxon>Acanthomorphata</taxon>
        <taxon>Ovalentaria</taxon>
        <taxon>Atherinomorphae</taxon>
        <taxon>Cyprinodontiformes</taxon>
        <taxon>Goodeidae</taxon>
        <taxon>Goodea</taxon>
    </lineage>
</organism>
<protein>
    <recommendedName>
        <fullName evidence="4">MHC class I antigen</fullName>
    </recommendedName>
</protein>
<name>A0ABV0N1V3_9TELE</name>
<reference evidence="2 3" key="1">
    <citation type="submission" date="2021-06" db="EMBL/GenBank/DDBJ databases">
        <authorList>
            <person name="Palmer J.M."/>
        </authorList>
    </citation>
    <scope>NUCLEOTIDE SEQUENCE [LARGE SCALE GENOMIC DNA]</scope>
    <source>
        <strain evidence="2 3">GA_2019</strain>
        <tissue evidence="2">Muscle</tissue>
    </source>
</reference>
<proteinExistence type="predicted"/>
<accession>A0ABV0N1V3</accession>
<evidence type="ECO:0000256" key="1">
    <source>
        <dbReference type="SAM" id="MobiDB-lite"/>
    </source>
</evidence>